<dbReference type="CDD" id="cd02440">
    <property type="entry name" value="AdoMet_MTases"/>
    <property type="match status" value="1"/>
</dbReference>
<keyword evidence="6 7" id="KW-0819">tRNA processing</keyword>
<keyword evidence="9" id="KW-1185">Reference proteome</keyword>
<dbReference type="Gene3D" id="3.40.50.150">
    <property type="entry name" value="Vaccinia Virus protein VP39"/>
    <property type="match status" value="1"/>
</dbReference>
<keyword evidence="4 7" id="KW-0808">Transferase</keyword>
<organism evidence="8 9">
    <name type="scientific">Poriferisphaera corsica</name>
    <dbReference type="NCBI Taxonomy" id="2528020"/>
    <lineage>
        <taxon>Bacteria</taxon>
        <taxon>Pseudomonadati</taxon>
        <taxon>Planctomycetota</taxon>
        <taxon>Phycisphaerae</taxon>
        <taxon>Phycisphaerales</taxon>
        <taxon>Phycisphaeraceae</taxon>
        <taxon>Poriferisphaera</taxon>
    </lineage>
</organism>
<evidence type="ECO:0000256" key="2">
    <source>
        <dbReference type="ARBA" id="ARBA00003015"/>
    </source>
</evidence>
<feature type="binding site" evidence="7">
    <location>
        <position position="70"/>
    </location>
    <ligand>
        <name>S-adenosyl-L-methionine</name>
        <dbReference type="ChEBI" id="CHEBI:59789"/>
    </ligand>
</feature>
<dbReference type="AlphaFoldDB" id="A0A517YP76"/>
<evidence type="ECO:0000313" key="9">
    <source>
        <dbReference type="Proteomes" id="UP000317369"/>
    </source>
</evidence>
<feature type="binding site" evidence="7">
    <location>
        <position position="156"/>
    </location>
    <ligand>
        <name>substrate</name>
    </ligand>
</feature>
<reference evidence="8 9" key="1">
    <citation type="submission" date="2019-02" db="EMBL/GenBank/DDBJ databases">
        <title>Deep-cultivation of Planctomycetes and their phenomic and genomic characterization uncovers novel biology.</title>
        <authorList>
            <person name="Wiegand S."/>
            <person name="Jogler M."/>
            <person name="Boedeker C."/>
            <person name="Pinto D."/>
            <person name="Vollmers J."/>
            <person name="Rivas-Marin E."/>
            <person name="Kohn T."/>
            <person name="Peeters S.H."/>
            <person name="Heuer A."/>
            <person name="Rast P."/>
            <person name="Oberbeckmann S."/>
            <person name="Bunk B."/>
            <person name="Jeske O."/>
            <person name="Meyerdierks A."/>
            <person name="Storesund J.E."/>
            <person name="Kallscheuer N."/>
            <person name="Luecker S."/>
            <person name="Lage O.M."/>
            <person name="Pohl T."/>
            <person name="Merkel B.J."/>
            <person name="Hornburger P."/>
            <person name="Mueller R.-W."/>
            <person name="Bruemmer F."/>
            <person name="Labrenz M."/>
            <person name="Spormann A.M."/>
            <person name="Op den Camp H."/>
            <person name="Overmann J."/>
            <person name="Amann R."/>
            <person name="Jetten M.S.M."/>
            <person name="Mascher T."/>
            <person name="Medema M.H."/>
            <person name="Devos D.P."/>
            <person name="Kaster A.-K."/>
            <person name="Ovreas L."/>
            <person name="Rohde M."/>
            <person name="Galperin M.Y."/>
            <person name="Jogler C."/>
        </authorList>
    </citation>
    <scope>NUCLEOTIDE SEQUENCE [LARGE SCALE GENOMIC DNA]</scope>
    <source>
        <strain evidence="8 9">KS4</strain>
    </source>
</reference>
<evidence type="ECO:0000256" key="3">
    <source>
        <dbReference type="ARBA" id="ARBA00022603"/>
    </source>
</evidence>
<dbReference type="GO" id="GO:0008176">
    <property type="term" value="F:tRNA (guanine(46)-N7)-methyltransferase activity"/>
    <property type="evidence" value="ECO:0007669"/>
    <property type="project" value="UniProtKB-UniRule"/>
</dbReference>
<dbReference type="RefSeq" id="WP_200761413.1">
    <property type="nucleotide sequence ID" value="NZ_CP036425.1"/>
</dbReference>
<evidence type="ECO:0000313" key="8">
    <source>
        <dbReference type="EMBL" id="QDU32025.1"/>
    </source>
</evidence>
<feature type="binding site" evidence="7">
    <location>
        <position position="97"/>
    </location>
    <ligand>
        <name>S-adenosyl-L-methionine</name>
        <dbReference type="ChEBI" id="CHEBI:59789"/>
    </ligand>
</feature>
<dbReference type="NCBIfam" id="TIGR00091">
    <property type="entry name" value="tRNA (guanosine(46)-N7)-methyltransferase TrmB"/>
    <property type="match status" value="1"/>
</dbReference>
<dbReference type="SUPFAM" id="SSF53335">
    <property type="entry name" value="S-adenosyl-L-methionine-dependent methyltransferases"/>
    <property type="match status" value="1"/>
</dbReference>
<keyword evidence="5 7" id="KW-0949">S-adenosyl-L-methionine</keyword>
<feature type="binding site" evidence="7">
    <location>
        <begin position="194"/>
        <end position="197"/>
    </location>
    <ligand>
        <name>substrate</name>
    </ligand>
</feature>
<evidence type="ECO:0000256" key="1">
    <source>
        <dbReference type="ARBA" id="ARBA00000142"/>
    </source>
</evidence>
<protein>
    <recommendedName>
        <fullName evidence="7">tRNA (guanine-N(7)-)-methyltransferase</fullName>
        <ecNumber evidence="7">2.1.1.33</ecNumber>
    </recommendedName>
    <alternativeName>
        <fullName evidence="7">tRNA (guanine(46)-N(7))-methyltransferase</fullName>
    </alternativeName>
    <alternativeName>
        <fullName evidence="7">tRNA(m7G46)-methyltransferase</fullName>
    </alternativeName>
</protein>
<gene>
    <name evidence="7 8" type="primary">trmB</name>
    <name evidence="8" type="ORF">KS4_00530</name>
</gene>
<feature type="region of interest" description="Interaction with RNA" evidence="7">
    <location>
        <begin position="126"/>
        <end position="131"/>
    </location>
</feature>
<dbReference type="Proteomes" id="UP000317369">
    <property type="component" value="Chromosome"/>
</dbReference>
<dbReference type="PANTHER" id="PTHR23417">
    <property type="entry name" value="3-DEOXY-D-MANNO-OCTULOSONIC-ACID TRANSFERASE/TRNA GUANINE-N 7 - -METHYLTRANSFERASE"/>
    <property type="match status" value="1"/>
</dbReference>
<dbReference type="InterPro" id="IPR055361">
    <property type="entry name" value="tRNA_methyltr_TrmB_bact"/>
</dbReference>
<feature type="binding site" evidence="7">
    <location>
        <position position="124"/>
    </location>
    <ligand>
        <name>substrate</name>
    </ligand>
</feature>
<keyword evidence="3 7" id="KW-0489">Methyltransferase</keyword>
<dbReference type="InterPro" id="IPR003358">
    <property type="entry name" value="tRNA_(Gua-N-7)_MeTrfase_Trmb"/>
</dbReference>
<sequence length="216" mass="24926">MTSSHKQDVGKHGFEASDLPPFEDGALDVLKYFGFIDISLPLEIEIGSGKGTFLIQQAPQAPEINYLGIEYAKAYWRHAADRMRRHNLPNVRMLHAEAGFFLRNYVADDSVQQFHIYFPDPWPKARHNKRRLVQEGFLREVWSKLKVGGQISLATDHLDYFAWMEEHAAKVTDLFERHEFVSPESAGEGELVGTNFERKYREEGREFNGMILKRIG</sequence>
<evidence type="ECO:0000256" key="7">
    <source>
        <dbReference type="HAMAP-Rule" id="MF_01057"/>
    </source>
</evidence>
<dbReference type="Pfam" id="PF02390">
    <property type="entry name" value="Methyltransf_4"/>
    <property type="match status" value="1"/>
</dbReference>
<accession>A0A517YP76</accession>
<evidence type="ECO:0000256" key="5">
    <source>
        <dbReference type="ARBA" id="ARBA00022691"/>
    </source>
</evidence>
<dbReference type="EMBL" id="CP036425">
    <property type="protein sequence ID" value="QDU32025.1"/>
    <property type="molecule type" value="Genomic_DNA"/>
</dbReference>
<comment type="pathway">
    <text evidence="7">tRNA modification; N(7)-methylguanine-tRNA biosynthesis.</text>
</comment>
<dbReference type="UniPathway" id="UPA00989"/>
<dbReference type="PANTHER" id="PTHR23417:SF14">
    <property type="entry name" value="PENTACOTRIPEPTIDE-REPEAT REGION OF PRORP DOMAIN-CONTAINING PROTEIN"/>
    <property type="match status" value="1"/>
</dbReference>
<dbReference type="EC" id="2.1.1.33" evidence="7"/>
<feature type="binding site" evidence="7">
    <location>
        <position position="45"/>
    </location>
    <ligand>
        <name>S-adenosyl-L-methionine</name>
        <dbReference type="ChEBI" id="CHEBI:59789"/>
    </ligand>
</feature>
<evidence type="ECO:0000256" key="6">
    <source>
        <dbReference type="ARBA" id="ARBA00022694"/>
    </source>
</evidence>
<evidence type="ECO:0000256" key="4">
    <source>
        <dbReference type="ARBA" id="ARBA00022679"/>
    </source>
</evidence>
<dbReference type="HAMAP" id="MF_01057">
    <property type="entry name" value="tRNA_methyltr_TrmB"/>
    <property type="match status" value="1"/>
</dbReference>
<dbReference type="KEGG" id="pcor:KS4_00530"/>
<name>A0A517YP76_9BACT</name>
<dbReference type="InterPro" id="IPR029063">
    <property type="entry name" value="SAM-dependent_MTases_sf"/>
</dbReference>
<comment type="function">
    <text evidence="2 7">Catalyzes the formation of N(7)-methylguanine at position 46 (m7G46) in tRNA.</text>
</comment>
<comment type="similarity">
    <text evidence="7">Belongs to the class I-like SAM-binding methyltransferase superfamily. TrmB family.</text>
</comment>
<dbReference type="PROSITE" id="PS51625">
    <property type="entry name" value="SAM_MT_TRMB"/>
    <property type="match status" value="1"/>
</dbReference>
<proteinExistence type="inferred from homology"/>
<comment type="catalytic activity">
    <reaction evidence="1 7">
        <text>guanosine(46) in tRNA + S-adenosyl-L-methionine = N(7)-methylguanosine(46) in tRNA + S-adenosyl-L-homocysteine</text>
        <dbReference type="Rhea" id="RHEA:42708"/>
        <dbReference type="Rhea" id="RHEA-COMP:10188"/>
        <dbReference type="Rhea" id="RHEA-COMP:10189"/>
        <dbReference type="ChEBI" id="CHEBI:57856"/>
        <dbReference type="ChEBI" id="CHEBI:59789"/>
        <dbReference type="ChEBI" id="CHEBI:74269"/>
        <dbReference type="ChEBI" id="CHEBI:74480"/>
        <dbReference type="EC" id="2.1.1.33"/>
    </reaction>
</comment>
<dbReference type="GO" id="GO:0043527">
    <property type="term" value="C:tRNA methyltransferase complex"/>
    <property type="evidence" value="ECO:0007669"/>
    <property type="project" value="TreeGrafter"/>
</dbReference>
<feature type="binding site" evidence="7">
    <location>
        <position position="120"/>
    </location>
    <ligand>
        <name>S-adenosyl-L-methionine</name>
        <dbReference type="ChEBI" id="CHEBI:59789"/>
    </ligand>
</feature>